<dbReference type="InParanoid" id="K1Q993"/>
<accession>K1Q993</accession>
<gene>
    <name evidence="1" type="ORF">CGI_10004754</name>
</gene>
<protein>
    <submittedName>
        <fullName evidence="1">Uncharacterized protein</fullName>
    </submittedName>
</protein>
<dbReference type="HOGENOM" id="CLU_3052358_0_0_1"/>
<sequence length="54" mass="5915">MKNRLCSQLNCQPGFICVTTVEDCANLNYYKVACQVQSRATMDLWKPAEGGSGA</sequence>
<name>K1Q993_MAGGI</name>
<reference evidence="1" key="1">
    <citation type="journal article" date="2012" name="Nature">
        <title>The oyster genome reveals stress adaptation and complexity of shell formation.</title>
        <authorList>
            <person name="Zhang G."/>
            <person name="Fang X."/>
            <person name="Guo X."/>
            <person name="Li L."/>
            <person name="Luo R."/>
            <person name="Xu F."/>
            <person name="Yang P."/>
            <person name="Zhang L."/>
            <person name="Wang X."/>
            <person name="Qi H."/>
            <person name="Xiong Z."/>
            <person name="Que H."/>
            <person name="Xie Y."/>
            <person name="Holland P.W."/>
            <person name="Paps J."/>
            <person name="Zhu Y."/>
            <person name="Wu F."/>
            <person name="Chen Y."/>
            <person name="Wang J."/>
            <person name="Peng C."/>
            <person name="Meng J."/>
            <person name="Yang L."/>
            <person name="Liu J."/>
            <person name="Wen B."/>
            <person name="Zhang N."/>
            <person name="Huang Z."/>
            <person name="Zhu Q."/>
            <person name="Feng Y."/>
            <person name="Mount A."/>
            <person name="Hedgecock D."/>
            <person name="Xu Z."/>
            <person name="Liu Y."/>
            <person name="Domazet-Loso T."/>
            <person name="Du Y."/>
            <person name="Sun X."/>
            <person name="Zhang S."/>
            <person name="Liu B."/>
            <person name="Cheng P."/>
            <person name="Jiang X."/>
            <person name="Li J."/>
            <person name="Fan D."/>
            <person name="Wang W."/>
            <person name="Fu W."/>
            <person name="Wang T."/>
            <person name="Wang B."/>
            <person name="Zhang J."/>
            <person name="Peng Z."/>
            <person name="Li Y."/>
            <person name="Li N."/>
            <person name="Wang J."/>
            <person name="Chen M."/>
            <person name="He Y."/>
            <person name="Tan F."/>
            <person name="Song X."/>
            <person name="Zheng Q."/>
            <person name="Huang R."/>
            <person name="Yang H."/>
            <person name="Du X."/>
            <person name="Chen L."/>
            <person name="Yang M."/>
            <person name="Gaffney P.M."/>
            <person name="Wang S."/>
            <person name="Luo L."/>
            <person name="She Z."/>
            <person name="Ming Y."/>
            <person name="Huang W."/>
            <person name="Zhang S."/>
            <person name="Huang B."/>
            <person name="Zhang Y."/>
            <person name="Qu T."/>
            <person name="Ni P."/>
            <person name="Miao G."/>
            <person name="Wang J."/>
            <person name="Wang Q."/>
            <person name="Steinberg C.E."/>
            <person name="Wang H."/>
            <person name="Li N."/>
            <person name="Qian L."/>
            <person name="Zhang G."/>
            <person name="Li Y."/>
            <person name="Yang H."/>
            <person name="Liu X."/>
            <person name="Wang J."/>
            <person name="Yin Y."/>
            <person name="Wang J."/>
        </authorList>
    </citation>
    <scope>NUCLEOTIDE SEQUENCE [LARGE SCALE GENOMIC DNA]</scope>
    <source>
        <strain evidence="1">05x7-T-G4-1.051#20</strain>
    </source>
</reference>
<dbReference type="EMBL" id="JH818488">
    <property type="protein sequence ID" value="EKC30513.1"/>
    <property type="molecule type" value="Genomic_DNA"/>
</dbReference>
<evidence type="ECO:0000313" key="1">
    <source>
        <dbReference type="EMBL" id="EKC30513.1"/>
    </source>
</evidence>
<dbReference type="AlphaFoldDB" id="K1Q993"/>
<proteinExistence type="predicted"/>
<organism evidence="1">
    <name type="scientific">Magallana gigas</name>
    <name type="common">Pacific oyster</name>
    <name type="synonym">Crassostrea gigas</name>
    <dbReference type="NCBI Taxonomy" id="29159"/>
    <lineage>
        <taxon>Eukaryota</taxon>
        <taxon>Metazoa</taxon>
        <taxon>Spiralia</taxon>
        <taxon>Lophotrochozoa</taxon>
        <taxon>Mollusca</taxon>
        <taxon>Bivalvia</taxon>
        <taxon>Autobranchia</taxon>
        <taxon>Pteriomorphia</taxon>
        <taxon>Ostreida</taxon>
        <taxon>Ostreoidea</taxon>
        <taxon>Ostreidae</taxon>
        <taxon>Magallana</taxon>
    </lineage>
</organism>